<accession>A0ABD1T041</accession>
<comment type="caution">
    <text evidence="1">The sequence shown here is derived from an EMBL/GenBank/DDBJ whole genome shotgun (WGS) entry which is preliminary data.</text>
</comment>
<dbReference type="Proteomes" id="UP001604336">
    <property type="component" value="Unassembled WGS sequence"/>
</dbReference>
<dbReference type="AlphaFoldDB" id="A0ABD1T041"/>
<dbReference type="InterPro" id="IPR015915">
    <property type="entry name" value="Kelch-typ_b-propeller"/>
</dbReference>
<dbReference type="EMBL" id="JBFOLK010000006">
    <property type="protein sequence ID" value="KAL2506006.1"/>
    <property type="molecule type" value="Genomic_DNA"/>
</dbReference>
<organism evidence="1 2">
    <name type="scientific">Abeliophyllum distichum</name>
    <dbReference type="NCBI Taxonomy" id="126358"/>
    <lineage>
        <taxon>Eukaryota</taxon>
        <taxon>Viridiplantae</taxon>
        <taxon>Streptophyta</taxon>
        <taxon>Embryophyta</taxon>
        <taxon>Tracheophyta</taxon>
        <taxon>Spermatophyta</taxon>
        <taxon>Magnoliopsida</taxon>
        <taxon>eudicotyledons</taxon>
        <taxon>Gunneridae</taxon>
        <taxon>Pentapetalae</taxon>
        <taxon>asterids</taxon>
        <taxon>lamiids</taxon>
        <taxon>Lamiales</taxon>
        <taxon>Oleaceae</taxon>
        <taxon>Forsythieae</taxon>
        <taxon>Abeliophyllum</taxon>
    </lineage>
</organism>
<dbReference type="Gene3D" id="2.120.10.80">
    <property type="entry name" value="Kelch-type beta propeller"/>
    <property type="match status" value="1"/>
</dbReference>
<dbReference type="SUPFAM" id="SSF117281">
    <property type="entry name" value="Kelch motif"/>
    <property type="match status" value="1"/>
</dbReference>
<dbReference type="PANTHER" id="PTHR47712">
    <property type="entry name" value="OS09G0555300 PROTEIN"/>
    <property type="match status" value="1"/>
</dbReference>
<evidence type="ECO:0000313" key="2">
    <source>
        <dbReference type="Proteomes" id="UP001604336"/>
    </source>
</evidence>
<proteinExistence type="predicted"/>
<evidence type="ECO:0000313" key="1">
    <source>
        <dbReference type="EMBL" id="KAL2506006.1"/>
    </source>
</evidence>
<reference evidence="2" key="1">
    <citation type="submission" date="2024-07" db="EMBL/GenBank/DDBJ databases">
        <title>Two chromosome-level genome assemblies of Korean endemic species Abeliophyllum distichum and Forsythia ovata (Oleaceae).</title>
        <authorList>
            <person name="Jang H."/>
        </authorList>
    </citation>
    <scope>NUCLEOTIDE SEQUENCE [LARGE SCALE GENOMIC DNA]</scope>
</reference>
<sequence length="197" mass="22398">MQMRREGLFQSPWLFLFGVVKDGYCSGKIHALDVSLTQWHKINAQILRRSFLFSVASIWDDVFIVGGFSSLTNFGRVDKSSFKTHNGVLVFSLLTKSLRKAASMKYSRSSPILGVFEVSQDCVAVTNQTNLSERHFYRSKVGGVSDVYEDPHRLSIRRQTRHSLDESDISLFSTLSHPNLLQERLKIPKLKIVESLS</sequence>
<protein>
    <submittedName>
        <fullName evidence="1">F-box/kelch-repeat protein</fullName>
    </submittedName>
</protein>
<keyword evidence="2" id="KW-1185">Reference proteome</keyword>
<dbReference type="PANTHER" id="PTHR47712:SF1">
    <property type="entry name" value="OS09G0555300 PROTEIN"/>
    <property type="match status" value="1"/>
</dbReference>
<gene>
    <name evidence="1" type="ORF">Adt_21627</name>
</gene>
<name>A0ABD1T041_9LAMI</name>